<gene>
    <name evidence="1" type="ordered locus">TERTU_4498</name>
</gene>
<accession>C5BJ82</accession>
<dbReference type="EMBL" id="CP001614">
    <property type="protein sequence ID" value="ACR13184.1"/>
    <property type="molecule type" value="Genomic_DNA"/>
</dbReference>
<reference evidence="1 2" key="1">
    <citation type="journal article" date="2009" name="PLoS ONE">
        <title>The complete genome of Teredinibacter turnerae T7901: an intracellular endosymbiont of marine wood-boring bivalves (shipworms).</title>
        <authorList>
            <person name="Yang J.C."/>
            <person name="Madupu R."/>
            <person name="Durkin A.S."/>
            <person name="Ekborg N.A."/>
            <person name="Pedamallu C.S."/>
            <person name="Hostetler J.B."/>
            <person name="Radune D."/>
            <person name="Toms B.S."/>
            <person name="Henrissat B."/>
            <person name="Coutinho P.M."/>
            <person name="Schwarz S."/>
            <person name="Field L."/>
            <person name="Trindade-Silva A.E."/>
            <person name="Soares C.A.G."/>
            <person name="Elshahawi S."/>
            <person name="Hanora A."/>
            <person name="Schmidt E.W."/>
            <person name="Haygood M.G."/>
            <person name="Posfai J."/>
            <person name="Benner J."/>
            <person name="Madinger C."/>
            <person name="Nove J."/>
            <person name="Anton B."/>
            <person name="Chaudhary K."/>
            <person name="Foster J."/>
            <person name="Holman A."/>
            <person name="Kumar S."/>
            <person name="Lessard P.A."/>
            <person name="Luyten Y.A."/>
            <person name="Slatko B."/>
            <person name="Wood N."/>
            <person name="Wu B."/>
            <person name="Teplitski M."/>
            <person name="Mougous J.D."/>
            <person name="Ward N."/>
            <person name="Eisen J.A."/>
            <person name="Badger J.H."/>
            <person name="Distel D.L."/>
        </authorList>
    </citation>
    <scope>NUCLEOTIDE SEQUENCE [LARGE SCALE GENOMIC DNA]</scope>
    <source>
        <strain evidence="2">ATCC 39867 / T7901</strain>
    </source>
</reference>
<dbReference type="STRING" id="377629.TERTU_4498"/>
<name>C5BJ82_TERTT</name>
<dbReference type="eggNOG" id="ENOG5030SYS">
    <property type="taxonomic scope" value="Bacteria"/>
</dbReference>
<sequence>MILHIARKGHSSDKLYFQRPFNAEVFITTLLSIQQSFSLTPNHSKAPQPEPIKAELQNIDSYKLQRWPTSKLLGLNPDYALLAAYLNRTPKTLQQLIALSGKPNDFCAGFIELLQDQGYITKATAAIVPNSPAVAASSNRRFGFIAQLKHRLGFKN</sequence>
<dbReference type="HOGENOM" id="CLU_1685720_0_0_6"/>
<keyword evidence="2" id="KW-1185">Reference proteome</keyword>
<organism evidence="1 2">
    <name type="scientific">Teredinibacter turnerae (strain ATCC 39867 / T7901)</name>
    <dbReference type="NCBI Taxonomy" id="377629"/>
    <lineage>
        <taxon>Bacteria</taxon>
        <taxon>Pseudomonadati</taxon>
        <taxon>Pseudomonadota</taxon>
        <taxon>Gammaproteobacteria</taxon>
        <taxon>Cellvibrionales</taxon>
        <taxon>Cellvibrionaceae</taxon>
        <taxon>Teredinibacter</taxon>
    </lineage>
</organism>
<protein>
    <submittedName>
        <fullName evidence="1">Uncharacterized protein</fullName>
    </submittedName>
</protein>
<dbReference type="AlphaFoldDB" id="C5BJ82"/>
<proteinExistence type="predicted"/>
<dbReference type="KEGG" id="ttu:TERTU_4498"/>
<evidence type="ECO:0000313" key="1">
    <source>
        <dbReference type="EMBL" id="ACR13184.1"/>
    </source>
</evidence>
<dbReference type="Proteomes" id="UP000009080">
    <property type="component" value="Chromosome"/>
</dbReference>
<evidence type="ECO:0000313" key="2">
    <source>
        <dbReference type="Proteomes" id="UP000009080"/>
    </source>
</evidence>